<dbReference type="InParanoid" id="A0A136J8N0"/>
<dbReference type="InterPro" id="IPR036770">
    <property type="entry name" value="Ankyrin_rpt-contain_sf"/>
</dbReference>
<evidence type="ECO:0000256" key="3">
    <source>
        <dbReference type="PROSITE-ProRule" id="PRU00023"/>
    </source>
</evidence>
<accession>A0A136J8N0</accession>
<feature type="repeat" description="ANK" evidence="3">
    <location>
        <begin position="180"/>
        <end position="212"/>
    </location>
</feature>
<keyword evidence="2 3" id="KW-0040">ANK repeat</keyword>
<dbReference type="Pfam" id="PF12796">
    <property type="entry name" value="Ank_2"/>
    <property type="match status" value="2"/>
</dbReference>
<dbReference type="SUPFAM" id="SSF81383">
    <property type="entry name" value="F-box domain"/>
    <property type="match status" value="1"/>
</dbReference>
<reference evidence="5" key="1">
    <citation type="submission" date="2016-02" db="EMBL/GenBank/DDBJ databases">
        <title>Draft genome sequence of Microdochium bolleyi, a fungal endophyte of beachgrass.</title>
        <authorList>
            <consortium name="DOE Joint Genome Institute"/>
            <person name="David A.S."/>
            <person name="May G."/>
            <person name="Haridas S."/>
            <person name="Lim J."/>
            <person name="Wang M."/>
            <person name="Labutti K."/>
            <person name="Lipzen A."/>
            <person name="Barry K."/>
            <person name="Grigoriev I.V."/>
        </authorList>
    </citation>
    <scope>NUCLEOTIDE SEQUENCE [LARGE SCALE GENOMIC DNA]</scope>
    <source>
        <strain evidence="5">J235TASD1</strain>
    </source>
</reference>
<evidence type="ECO:0000313" key="5">
    <source>
        <dbReference type="Proteomes" id="UP000070501"/>
    </source>
</evidence>
<dbReference type="SMART" id="SM00248">
    <property type="entry name" value="ANK"/>
    <property type="match status" value="10"/>
</dbReference>
<feature type="repeat" description="ANK" evidence="3">
    <location>
        <begin position="242"/>
        <end position="274"/>
    </location>
</feature>
<dbReference type="STRING" id="196109.A0A136J8N0"/>
<dbReference type="EMBL" id="KQ964248">
    <property type="protein sequence ID" value="KXJ93519.1"/>
    <property type="molecule type" value="Genomic_DNA"/>
</dbReference>
<organism evidence="4 5">
    <name type="scientific">Microdochium bolleyi</name>
    <dbReference type="NCBI Taxonomy" id="196109"/>
    <lineage>
        <taxon>Eukaryota</taxon>
        <taxon>Fungi</taxon>
        <taxon>Dikarya</taxon>
        <taxon>Ascomycota</taxon>
        <taxon>Pezizomycotina</taxon>
        <taxon>Sordariomycetes</taxon>
        <taxon>Xylariomycetidae</taxon>
        <taxon>Xylariales</taxon>
        <taxon>Microdochiaceae</taxon>
        <taxon>Microdochium</taxon>
    </lineage>
</organism>
<evidence type="ECO:0000256" key="1">
    <source>
        <dbReference type="ARBA" id="ARBA00022737"/>
    </source>
</evidence>
<dbReference type="SUPFAM" id="SSF48403">
    <property type="entry name" value="Ankyrin repeat"/>
    <property type="match status" value="1"/>
</dbReference>
<evidence type="ECO:0000256" key="2">
    <source>
        <dbReference type="ARBA" id="ARBA00023043"/>
    </source>
</evidence>
<keyword evidence="5" id="KW-1185">Reference proteome</keyword>
<name>A0A136J8N0_9PEZI</name>
<dbReference type="CDD" id="cd09917">
    <property type="entry name" value="F-box_SF"/>
    <property type="match status" value="1"/>
</dbReference>
<gene>
    <name evidence="4" type="ORF">Micbo1qcDRAFT_194669</name>
</gene>
<proteinExistence type="predicted"/>
<dbReference type="InterPro" id="IPR002110">
    <property type="entry name" value="Ankyrin_rpt"/>
</dbReference>
<dbReference type="PROSITE" id="PS50297">
    <property type="entry name" value="ANK_REP_REGION"/>
    <property type="match status" value="1"/>
</dbReference>
<dbReference type="OrthoDB" id="341259at2759"/>
<sequence length="790" mass="87860">MATPPHDRASWASLPTELVLLIAECLPLEDLARLAAINRAHRQALLPDLARQAYALYPHLFFWASSLGLADLVTAFLDAGANPNVYFESEQVTFWGPARIPRVQDRRAQSILHDVYRHRHWELYHRRRIEREGGGGGGGGGGGDADYDDAMYAAMASGRVGEDPRDPLDRHELSEKPLRKWWTALHAAAHHGRSDVVRLLVARGARLEASSRDMCFCILPRALRTKRPSDDERQWGRHLVPARWTPLHSAICGGHGDTAELLMSLGARRDNLDHIGGAVSAFQSAVVYGLSGTARAIWEGASEYERVRLVEADAGGLTPLAHHIVGDGDPAFTSTLIRYGCSVDDAGGPGRSALELACIYGRFDIAVELEPHTPYINAIWGVEDRHSPFGEVARAVERACVPSSRYAQRHLSVYGGVENGGRESWEAPRLAFLARILRRGAHIQPLAAARHSPATLAAWSLCPETLSLLVAAGADITQPDSTRQYPLLAAVAEWPFRLRDARDPVRTLAWLLEHGADPDQTSRRGRTALWKICRNNQMSTETQMRCVDELVRHGADICTKDNARVPAIHLALKKRNFEVCRHLLGHGARFEAPFDMVTIARMLISEARPPRKLRKSNEKAGVWQPRLCMDFLLELDREEKALFNDPMLFWEATKYPFSQLANKLLDAGYTNVTFSPPGAGQETCLHNIMRASTPNETYEDEDALLRRLIQLGADINKGRPIITAMSRHRLTAVSILLDAGVVVPGIAREVLEKALLLDRPASWSELREITIAMKRWVRRSRETESGKVLT</sequence>
<dbReference type="AlphaFoldDB" id="A0A136J8N0"/>
<dbReference type="Proteomes" id="UP000070501">
    <property type="component" value="Unassembled WGS sequence"/>
</dbReference>
<dbReference type="PANTHER" id="PTHR24126:SF14">
    <property type="entry name" value="ANK_REP_REGION DOMAIN-CONTAINING PROTEIN"/>
    <property type="match status" value="1"/>
</dbReference>
<dbReference type="InterPro" id="IPR036047">
    <property type="entry name" value="F-box-like_dom_sf"/>
</dbReference>
<dbReference type="PANTHER" id="PTHR24126">
    <property type="entry name" value="ANKYRIN REPEAT, PH AND SEC7 DOMAIN CONTAINING PROTEIN SECG-RELATED"/>
    <property type="match status" value="1"/>
</dbReference>
<keyword evidence="1" id="KW-0677">Repeat</keyword>
<dbReference type="Gene3D" id="1.25.40.20">
    <property type="entry name" value="Ankyrin repeat-containing domain"/>
    <property type="match status" value="3"/>
</dbReference>
<evidence type="ECO:0000313" key="4">
    <source>
        <dbReference type="EMBL" id="KXJ93519.1"/>
    </source>
</evidence>
<protein>
    <submittedName>
        <fullName evidence="4">Ankyrin repeat-containing domain protein</fullName>
    </submittedName>
</protein>
<dbReference type="PROSITE" id="PS50088">
    <property type="entry name" value="ANK_REPEAT"/>
    <property type="match status" value="2"/>
</dbReference>